<comment type="caution">
    <text evidence="2">The sequence shown here is derived from an EMBL/GenBank/DDBJ whole genome shotgun (WGS) entry which is preliminary data.</text>
</comment>
<protein>
    <submittedName>
        <fullName evidence="2">Kinase-like domain-containing protein</fullName>
    </submittedName>
</protein>
<sequence>MVSSILGTSGRVYVRGEVLQARRRNNHDRRIYKTECGNESFVLKRVSRSIYDLNQGLAVEFQDSRRLRMHIDCAQEDDQEDHILIYPYFRDTLLALIKNDDEFTVRQYGKLHTKDWIHIDVKPDSIFMNWTCDKDGNKTPVTNAVLGDFDIAFRPEDGRLPLRTPYAIGNVMWRSLEGQTAIGVTRASDVFSFALVCLYALGAGDLLTINNYQELQRHGIRPEQDILCRHFAYFGPVTDGLLNHVNDENWRAALKSSSDAAQEEAKYNSMLPFALWGKDLGPEAQDMISQMTKMDPAARMTIDQVLAHPWWAINT</sequence>
<dbReference type="Proteomes" id="UP001283341">
    <property type="component" value="Unassembled WGS sequence"/>
</dbReference>
<dbReference type="GO" id="GO:0044773">
    <property type="term" value="P:mitotic DNA damage checkpoint signaling"/>
    <property type="evidence" value="ECO:0007669"/>
    <property type="project" value="TreeGrafter"/>
</dbReference>
<reference evidence="2" key="2">
    <citation type="submission" date="2023-06" db="EMBL/GenBank/DDBJ databases">
        <authorList>
            <consortium name="Lawrence Berkeley National Laboratory"/>
            <person name="Haridas S."/>
            <person name="Hensen N."/>
            <person name="Bonometti L."/>
            <person name="Westerberg I."/>
            <person name="Brannstrom I.O."/>
            <person name="Guillou S."/>
            <person name="Cros-Aarteil S."/>
            <person name="Calhoun S."/>
            <person name="Kuo A."/>
            <person name="Mondo S."/>
            <person name="Pangilinan J."/>
            <person name="Riley R."/>
            <person name="Labutti K."/>
            <person name="Andreopoulos B."/>
            <person name="Lipzen A."/>
            <person name="Chen C."/>
            <person name="Yanf M."/>
            <person name="Daum C."/>
            <person name="Ng V."/>
            <person name="Clum A."/>
            <person name="Steindorff A."/>
            <person name="Ohm R."/>
            <person name="Martin F."/>
            <person name="Silar P."/>
            <person name="Natvig D."/>
            <person name="Lalanne C."/>
            <person name="Gautier V."/>
            <person name="Ament-Velasquez S.L."/>
            <person name="Kruys A."/>
            <person name="Hutchinson M.I."/>
            <person name="Powell A.J."/>
            <person name="Barry K."/>
            <person name="Miller A.N."/>
            <person name="Grigoriev I.V."/>
            <person name="Debuchy R."/>
            <person name="Gladieux P."/>
            <person name="Thoren M.H."/>
            <person name="Johannesson H."/>
        </authorList>
    </citation>
    <scope>NUCLEOTIDE SEQUENCE</scope>
    <source>
        <strain evidence="2">CBS 118394</strain>
    </source>
</reference>
<organism evidence="2 3">
    <name type="scientific">Apodospora peruviana</name>
    <dbReference type="NCBI Taxonomy" id="516989"/>
    <lineage>
        <taxon>Eukaryota</taxon>
        <taxon>Fungi</taxon>
        <taxon>Dikarya</taxon>
        <taxon>Ascomycota</taxon>
        <taxon>Pezizomycotina</taxon>
        <taxon>Sordariomycetes</taxon>
        <taxon>Sordariomycetidae</taxon>
        <taxon>Sordariales</taxon>
        <taxon>Lasiosphaeriaceae</taxon>
        <taxon>Apodospora</taxon>
    </lineage>
</organism>
<keyword evidence="3" id="KW-1185">Reference proteome</keyword>
<dbReference type="PANTHER" id="PTHR44167:SF24">
    <property type="entry name" value="SERINE_THREONINE-PROTEIN KINASE CHK2"/>
    <property type="match status" value="1"/>
</dbReference>
<name>A0AAE0HU75_9PEZI</name>
<dbReference type="InterPro" id="IPR011009">
    <property type="entry name" value="Kinase-like_dom_sf"/>
</dbReference>
<feature type="domain" description="Protein kinase" evidence="1">
    <location>
        <begin position="1"/>
        <end position="311"/>
    </location>
</feature>
<dbReference type="SMART" id="SM00220">
    <property type="entry name" value="S_TKc"/>
    <property type="match status" value="1"/>
</dbReference>
<evidence type="ECO:0000313" key="2">
    <source>
        <dbReference type="EMBL" id="KAK3312066.1"/>
    </source>
</evidence>
<dbReference type="PANTHER" id="PTHR44167">
    <property type="entry name" value="OVARIAN-SPECIFIC SERINE/THREONINE-PROTEIN KINASE LOK-RELATED"/>
    <property type="match status" value="1"/>
</dbReference>
<evidence type="ECO:0000259" key="1">
    <source>
        <dbReference type="PROSITE" id="PS50011"/>
    </source>
</evidence>
<accession>A0AAE0HU75</accession>
<keyword evidence="2" id="KW-0418">Kinase</keyword>
<keyword evidence="2" id="KW-0808">Transferase</keyword>
<dbReference type="Pfam" id="PF00069">
    <property type="entry name" value="Pkinase"/>
    <property type="match status" value="1"/>
</dbReference>
<dbReference type="GO" id="GO:0004674">
    <property type="term" value="F:protein serine/threonine kinase activity"/>
    <property type="evidence" value="ECO:0007669"/>
    <property type="project" value="TreeGrafter"/>
</dbReference>
<dbReference type="InterPro" id="IPR000719">
    <property type="entry name" value="Prot_kinase_dom"/>
</dbReference>
<dbReference type="Gene3D" id="1.10.510.10">
    <property type="entry name" value="Transferase(Phosphotransferase) domain 1"/>
    <property type="match status" value="1"/>
</dbReference>
<dbReference type="EMBL" id="JAUEDM010000009">
    <property type="protein sequence ID" value="KAK3312066.1"/>
    <property type="molecule type" value="Genomic_DNA"/>
</dbReference>
<evidence type="ECO:0000313" key="3">
    <source>
        <dbReference type="Proteomes" id="UP001283341"/>
    </source>
</evidence>
<reference evidence="2" key="1">
    <citation type="journal article" date="2023" name="Mol. Phylogenet. Evol.">
        <title>Genome-scale phylogeny and comparative genomics of the fungal order Sordariales.</title>
        <authorList>
            <person name="Hensen N."/>
            <person name="Bonometti L."/>
            <person name="Westerberg I."/>
            <person name="Brannstrom I.O."/>
            <person name="Guillou S."/>
            <person name="Cros-Aarteil S."/>
            <person name="Calhoun S."/>
            <person name="Haridas S."/>
            <person name="Kuo A."/>
            <person name="Mondo S."/>
            <person name="Pangilinan J."/>
            <person name="Riley R."/>
            <person name="LaButti K."/>
            <person name="Andreopoulos B."/>
            <person name="Lipzen A."/>
            <person name="Chen C."/>
            <person name="Yan M."/>
            <person name="Daum C."/>
            <person name="Ng V."/>
            <person name="Clum A."/>
            <person name="Steindorff A."/>
            <person name="Ohm R.A."/>
            <person name="Martin F."/>
            <person name="Silar P."/>
            <person name="Natvig D.O."/>
            <person name="Lalanne C."/>
            <person name="Gautier V."/>
            <person name="Ament-Velasquez S.L."/>
            <person name="Kruys A."/>
            <person name="Hutchinson M.I."/>
            <person name="Powell A.J."/>
            <person name="Barry K."/>
            <person name="Miller A.N."/>
            <person name="Grigoriev I.V."/>
            <person name="Debuchy R."/>
            <person name="Gladieux P."/>
            <person name="Hiltunen Thoren M."/>
            <person name="Johannesson H."/>
        </authorList>
    </citation>
    <scope>NUCLEOTIDE SEQUENCE</scope>
    <source>
        <strain evidence="2">CBS 118394</strain>
    </source>
</reference>
<dbReference type="PROSITE" id="PS50011">
    <property type="entry name" value="PROTEIN_KINASE_DOM"/>
    <property type="match status" value="1"/>
</dbReference>
<proteinExistence type="predicted"/>
<dbReference type="GO" id="GO:0005634">
    <property type="term" value="C:nucleus"/>
    <property type="evidence" value="ECO:0007669"/>
    <property type="project" value="TreeGrafter"/>
</dbReference>
<gene>
    <name evidence="2" type="ORF">B0H66DRAFT_578384</name>
</gene>
<dbReference type="GO" id="GO:0005524">
    <property type="term" value="F:ATP binding"/>
    <property type="evidence" value="ECO:0007669"/>
    <property type="project" value="InterPro"/>
</dbReference>
<dbReference type="SUPFAM" id="SSF56112">
    <property type="entry name" value="Protein kinase-like (PK-like)"/>
    <property type="match status" value="1"/>
</dbReference>
<dbReference type="AlphaFoldDB" id="A0AAE0HU75"/>